<dbReference type="GO" id="GO:0030246">
    <property type="term" value="F:carbohydrate binding"/>
    <property type="evidence" value="ECO:0007669"/>
    <property type="project" value="UniProtKB-KW"/>
</dbReference>
<dbReference type="GO" id="GO:0016020">
    <property type="term" value="C:membrane"/>
    <property type="evidence" value="ECO:0007669"/>
    <property type="project" value="UniProtKB-SubCell"/>
</dbReference>
<dbReference type="AlphaFoldDB" id="A0ABD3AZT3"/>
<evidence type="ECO:0000256" key="13">
    <source>
        <dbReference type="SAM" id="Phobius"/>
    </source>
</evidence>
<dbReference type="Gene3D" id="3.30.200.20">
    <property type="entry name" value="Phosphorylase Kinase, domain 1"/>
    <property type="match status" value="1"/>
</dbReference>
<dbReference type="InterPro" id="IPR017441">
    <property type="entry name" value="Protein_kinase_ATP_BS"/>
</dbReference>
<evidence type="ECO:0000313" key="16">
    <source>
        <dbReference type="Proteomes" id="UP001630127"/>
    </source>
</evidence>
<keyword evidence="11" id="KW-0675">Receptor</keyword>
<comment type="similarity">
    <text evidence="2">In the N-terminal section; belongs to the leguminous lectin family.</text>
</comment>
<evidence type="ECO:0000256" key="12">
    <source>
        <dbReference type="PROSITE-ProRule" id="PRU10141"/>
    </source>
</evidence>
<evidence type="ECO:0000256" key="7">
    <source>
        <dbReference type="ARBA" id="ARBA00022741"/>
    </source>
</evidence>
<dbReference type="PANTHER" id="PTHR27007">
    <property type="match status" value="1"/>
</dbReference>
<proteinExistence type="inferred from homology"/>
<keyword evidence="8 12" id="KW-0067">ATP-binding</keyword>
<dbReference type="PROSITE" id="PS50011">
    <property type="entry name" value="PROTEIN_KINASE_DOM"/>
    <property type="match status" value="1"/>
</dbReference>
<dbReference type="Proteomes" id="UP001630127">
    <property type="component" value="Unassembled WGS sequence"/>
</dbReference>
<dbReference type="PROSITE" id="PS00107">
    <property type="entry name" value="PROTEIN_KINASE_ATP"/>
    <property type="match status" value="1"/>
</dbReference>
<keyword evidence="7 12" id="KW-0547">Nucleotide-binding</keyword>
<evidence type="ECO:0000259" key="14">
    <source>
        <dbReference type="PROSITE" id="PS50011"/>
    </source>
</evidence>
<keyword evidence="9 13" id="KW-1133">Transmembrane helix</keyword>
<reference evidence="15 16" key="1">
    <citation type="submission" date="2024-11" db="EMBL/GenBank/DDBJ databases">
        <title>A near-complete genome assembly of Cinchona calisaya.</title>
        <authorList>
            <person name="Lian D.C."/>
            <person name="Zhao X.W."/>
            <person name="Wei L."/>
        </authorList>
    </citation>
    <scope>NUCLEOTIDE SEQUENCE [LARGE SCALE GENOMIC DNA]</scope>
    <source>
        <tissue evidence="15">Nenye</tissue>
    </source>
</reference>
<organism evidence="15 16">
    <name type="scientific">Cinchona calisaya</name>
    <dbReference type="NCBI Taxonomy" id="153742"/>
    <lineage>
        <taxon>Eukaryota</taxon>
        <taxon>Viridiplantae</taxon>
        <taxon>Streptophyta</taxon>
        <taxon>Embryophyta</taxon>
        <taxon>Tracheophyta</taxon>
        <taxon>Spermatophyta</taxon>
        <taxon>Magnoliopsida</taxon>
        <taxon>eudicotyledons</taxon>
        <taxon>Gunneridae</taxon>
        <taxon>Pentapetalae</taxon>
        <taxon>asterids</taxon>
        <taxon>lamiids</taxon>
        <taxon>Gentianales</taxon>
        <taxon>Rubiaceae</taxon>
        <taxon>Cinchonoideae</taxon>
        <taxon>Cinchoneae</taxon>
        <taxon>Cinchona</taxon>
    </lineage>
</organism>
<evidence type="ECO:0000256" key="11">
    <source>
        <dbReference type="ARBA" id="ARBA00023170"/>
    </source>
</evidence>
<comment type="subcellular location">
    <subcellularLocation>
        <location evidence="1">Membrane</location>
        <topology evidence="1">Single-pass type I membrane protein</topology>
    </subcellularLocation>
</comment>
<keyword evidence="6" id="KW-0430">Lectin</keyword>
<evidence type="ECO:0000256" key="9">
    <source>
        <dbReference type="ARBA" id="ARBA00022989"/>
    </source>
</evidence>
<protein>
    <recommendedName>
        <fullName evidence="14">Protein kinase domain-containing protein</fullName>
    </recommendedName>
</protein>
<dbReference type="Pfam" id="PF00139">
    <property type="entry name" value="Lectin_legB"/>
    <property type="match status" value="1"/>
</dbReference>
<evidence type="ECO:0000256" key="2">
    <source>
        <dbReference type="ARBA" id="ARBA00008536"/>
    </source>
</evidence>
<feature type="transmembrane region" description="Helical" evidence="13">
    <location>
        <begin position="96"/>
        <end position="118"/>
    </location>
</feature>
<dbReference type="InterPro" id="IPR000719">
    <property type="entry name" value="Prot_kinase_dom"/>
</dbReference>
<evidence type="ECO:0000256" key="10">
    <source>
        <dbReference type="ARBA" id="ARBA00023136"/>
    </source>
</evidence>
<dbReference type="SUPFAM" id="SSF56112">
    <property type="entry name" value="Protein kinase-like (PK-like)"/>
    <property type="match status" value="1"/>
</dbReference>
<dbReference type="Gene3D" id="2.60.120.200">
    <property type="match status" value="1"/>
</dbReference>
<evidence type="ECO:0000256" key="8">
    <source>
        <dbReference type="ARBA" id="ARBA00022840"/>
    </source>
</evidence>
<dbReference type="InterPro" id="IPR011009">
    <property type="entry name" value="Kinase-like_dom_sf"/>
</dbReference>
<gene>
    <name evidence="15" type="ORF">ACH5RR_004888</name>
</gene>
<dbReference type="EMBL" id="JBJUIK010000002">
    <property type="protein sequence ID" value="KAL3536427.1"/>
    <property type="molecule type" value="Genomic_DNA"/>
</dbReference>
<feature type="domain" description="Protein kinase" evidence="14">
    <location>
        <begin position="154"/>
        <end position="210"/>
    </location>
</feature>
<evidence type="ECO:0000256" key="6">
    <source>
        <dbReference type="ARBA" id="ARBA00022734"/>
    </source>
</evidence>
<evidence type="ECO:0000256" key="5">
    <source>
        <dbReference type="ARBA" id="ARBA00022729"/>
    </source>
</evidence>
<comment type="similarity">
    <text evidence="3">In the C-terminal section; belongs to the protein kinase superfamily. Ser/Thr protein kinase family.</text>
</comment>
<feature type="binding site" evidence="12">
    <location>
        <position position="184"/>
    </location>
    <ligand>
        <name>ATP</name>
        <dbReference type="ChEBI" id="CHEBI:30616"/>
    </ligand>
</feature>
<comment type="caution">
    <text evidence="15">The sequence shown here is derived from an EMBL/GenBank/DDBJ whole genome shotgun (WGS) entry which is preliminary data.</text>
</comment>
<dbReference type="GO" id="GO:0005524">
    <property type="term" value="F:ATP binding"/>
    <property type="evidence" value="ECO:0007669"/>
    <property type="project" value="UniProtKB-UniRule"/>
</dbReference>
<sequence>MLQLRVEYDGVDKRIDVTLAPIAAAKPNTHLLSLSYDLSPILQQTMYVGFSASAGTLAAAHFVLGWSFKMNGAAQALDLSRLPKLPRFGPKKVSKFFTLGLLVICVSLLLIVVSGVAYHLRRKWKFAEVLEEWELAYGPHRFKYKDLYIATKGFRDKELLGAGGFGRVYKGVLPTNKMEFAVKKVSRQSRQGMREFIAEIISIGRLATGI</sequence>
<evidence type="ECO:0000313" key="15">
    <source>
        <dbReference type="EMBL" id="KAL3536427.1"/>
    </source>
</evidence>
<keyword evidence="16" id="KW-1185">Reference proteome</keyword>
<evidence type="ECO:0000256" key="4">
    <source>
        <dbReference type="ARBA" id="ARBA00022692"/>
    </source>
</evidence>
<dbReference type="InterPro" id="IPR050528">
    <property type="entry name" value="L-type_Lectin-RKs"/>
</dbReference>
<keyword evidence="4 13" id="KW-0812">Transmembrane</keyword>
<feature type="transmembrane region" description="Helical" evidence="13">
    <location>
        <begin position="47"/>
        <end position="68"/>
    </location>
</feature>
<evidence type="ECO:0000256" key="1">
    <source>
        <dbReference type="ARBA" id="ARBA00004479"/>
    </source>
</evidence>
<keyword evidence="5" id="KW-0732">Signal</keyword>
<accession>A0ABD3AZT3</accession>
<name>A0ABD3AZT3_9GENT</name>
<dbReference type="InterPro" id="IPR013320">
    <property type="entry name" value="ConA-like_dom_sf"/>
</dbReference>
<dbReference type="InterPro" id="IPR001220">
    <property type="entry name" value="Legume_lectin_dom"/>
</dbReference>
<evidence type="ECO:0000256" key="3">
    <source>
        <dbReference type="ARBA" id="ARBA00010217"/>
    </source>
</evidence>
<dbReference type="SUPFAM" id="SSF49899">
    <property type="entry name" value="Concanavalin A-like lectins/glucanases"/>
    <property type="match status" value="1"/>
</dbReference>
<keyword evidence="10 13" id="KW-0472">Membrane</keyword>